<evidence type="ECO:0000256" key="1">
    <source>
        <dbReference type="ARBA" id="ARBA00010889"/>
    </source>
</evidence>
<accession>A0A0B1K6E5</accession>
<reference evidence="6 7" key="1">
    <citation type="submission" date="2015-07" db="EMBL/GenBank/DDBJ databases">
        <title>Genome sequences of 64 non-O157:H7 Shiga toxin-producing Escherichia coli strains.</title>
        <authorList>
            <person name="Gonzalez-Escalona N."/>
            <person name="Toro M."/>
            <person name="Timme R."/>
            <person name="Payne J."/>
        </authorList>
    </citation>
    <scope>NUCLEOTIDE SEQUENCE [LARGE SCALE GENOMIC DNA]</scope>
    <source>
        <strain evidence="6 7">CFSAN026843</strain>
    </source>
</reference>
<dbReference type="Proteomes" id="UP000711811">
    <property type="component" value="Unassembled WGS sequence"/>
</dbReference>
<dbReference type="PATRIC" id="fig|562.10481.peg.5040"/>
<dbReference type="EMBL" id="AATCLQ010000059">
    <property type="protein sequence ID" value="EFJ6484261.1"/>
    <property type="molecule type" value="Genomic_DNA"/>
</dbReference>
<dbReference type="EMBL" id="AASOHJ010000005">
    <property type="protein sequence ID" value="EFE8672723.1"/>
    <property type="molecule type" value="Genomic_DNA"/>
</dbReference>
<sequence length="57" mass="6549">MNIEDLKTKAEADISEYITKKIIELKKKTGKEVTSIQFTAREKMTGLESYDVKINLI</sequence>
<name>A0A0B1K6E5_ECOLX</name>
<evidence type="ECO:0000313" key="2">
    <source>
        <dbReference type="EMBL" id="EFE8672723.1"/>
    </source>
</evidence>
<organism evidence="6 7">
    <name type="scientific">Escherichia coli</name>
    <dbReference type="NCBI Taxonomy" id="562"/>
    <lineage>
        <taxon>Bacteria</taxon>
        <taxon>Pseudomonadati</taxon>
        <taxon>Pseudomonadota</taxon>
        <taxon>Gammaproteobacteria</taxon>
        <taxon>Enterobacterales</taxon>
        <taxon>Enterobacteriaceae</taxon>
        <taxon>Escherichia</taxon>
    </lineage>
</organism>
<proteinExistence type="inferred from homology"/>
<dbReference type="Proteomes" id="UP000533482">
    <property type="component" value="Unassembled WGS sequence"/>
</dbReference>
<comment type="similarity">
    <text evidence="1">Belongs to the gns family.</text>
</comment>
<dbReference type="EMBL" id="BFXY01000024">
    <property type="protein sequence ID" value="GDH29620.1"/>
    <property type="molecule type" value="Genomic_DNA"/>
</dbReference>
<reference evidence="2 10" key="3">
    <citation type="submission" date="2019-09" db="EMBL/GenBank/DDBJ databases">
        <authorList>
            <consortium name="NARMS: The National Antimicrobial Resistance Monitoring System"/>
        </authorList>
    </citation>
    <scope>NUCLEOTIDE SEQUENCE [LARGE SCALE GENOMIC DNA]</scope>
    <source>
        <strain evidence="3 9">CVM N19EC0510</strain>
        <strain evidence="2 10">FSIS11923834</strain>
    </source>
</reference>
<evidence type="ECO:0000313" key="10">
    <source>
        <dbReference type="Proteomes" id="UP000533482"/>
    </source>
</evidence>
<evidence type="ECO:0000313" key="8">
    <source>
        <dbReference type="Proteomes" id="UP000303027"/>
    </source>
</evidence>
<dbReference type="AlphaFoldDB" id="A0A0B1K6E5"/>
<protein>
    <submittedName>
        <fullName evidence="2">Addiction module toxin, GnsA/GnsB family</fullName>
    </submittedName>
</protein>
<evidence type="ECO:0000313" key="5">
    <source>
        <dbReference type="EMBL" id="GDH29620.1"/>
    </source>
</evidence>
<evidence type="ECO:0000313" key="4">
    <source>
        <dbReference type="EMBL" id="EFJ6484261.1"/>
    </source>
</evidence>
<evidence type="ECO:0000313" key="7">
    <source>
        <dbReference type="Proteomes" id="UP000037564"/>
    </source>
</evidence>
<dbReference type="EMBL" id="LGZN01000097">
    <property type="protein sequence ID" value="KNF62061.1"/>
    <property type="molecule type" value="Genomic_DNA"/>
</dbReference>
<evidence type="ECO:0000313" key="9">
    <source>
        <dbReference type="Proteomes" id="UP000531463"/>
    </source>
</evidence>
<dbReference type="RefSeq" id="WP_001019139.1">
    <property type="nucleotide sequence ID" value="NZ_AP027679.1"/>
</dbReference>
<dbReference type="Proteomes" id="UP000303027">
    <property type="component" value="Unassembled WGS sequence"/>
</dbReference>
<dbReference type="Proteomes" id="UP000531463">
    <property type="component" value="Unassembled WGS sequence"/>
</dbReference>
<evidence type="ECO:0000313" key="3">
    <source>
        <dbReference type="EMBL" id="EFH6097855.1"/>
    </source>
</evidence>
<gene>
    <name evidence="5" type="primary">gnsB_1</name>
    <name evidence="4" type="ORF">A2J79_004684</name>
    <name evidence="5" type="ORF">BvCmsKKP061_00621</name>
    <name evidence="2" type="ORF">F7N46_06135</name>
    <name evidence="3" type="ORF">GAI89_25025</name>
    <name evidence="6" type="ORF">WR15_26360</name>
</gene>
<evidence type="ECO:0000313" key="6">
    <source>
        <dbReference type="EMBL" id="KNF62061.1"/>
    </source>
</evidence>
<dbReference type="Proteomes" id="UP000037564">
    <property type="component" value="Unassembled WGS sequence"/>
</dbReference>
<dbReference type="Pfam" id="PF08178">
    <property type="entry name" value="GnsAB_toxin"/>
    <property type="match status" value="1"/>
</dbReference>
<reference evidence="5 8" key="2">
    <citation type="submission" date="2018-04" db="EMBL/GenBank/DDBJ databases">
        <title>Large scale genomics of bovine and human commensal E. coli to reveal the emerging process of EHEC.</title>
        <authorList>
            <person name="Arimizu Y."/>
            <person name="Ogura Y."/>
        </authorList>
    </citation>
    <scope>NUCLEOTIDE SEQUENCE [LARGE SCALE GENOMIC DNA]</scope>
    <source>
        <strain evidence="5 8">KK-P061</strain>
    </source>
</reference>
<comment type="caution">
    <text evidence="6">The sequence shown here is derived from an EMBL/GenBank/DDBJ whole genome shotgun (WGS) entry which is preliminary data.</text>
</comment>
<dbReference type="InterPro" id="IPR012563">
    <property type="entry name" value="Gns"/>
</dbReference>
<dbReference type="EMBL" id="AASWKH010000041">
    <property type="protein sequence ID" value="EFH6097855.1"/>
    <property type="molecule type" value="Genomic_DNA"/>
</dbReference>
<reference evidence="4" key="4">
    <citation type="submission" date="2020-02" db="EMBL/GenBank/DDBJ databases">
        <authorList>
            <person name="Ashton P.M."/>
            <person name="Dallman T."/>
            <person name="Nair S."/>
            <person name="De Pinna E."/>
            <person name="Peters T."/>
            <person name="Grant K."/>
        </authorList>
    </citation>
    <scope>NUCLEOTIDE SEQUENCE</scope>
    <source>
        <strain evidence="4">93335</strain>
    </source>
</reference>